<dbReference type="Proteomes" id="UP001222296">
    <property type="component" value="Chromosome"/>
</dbReference>
<proteinExistence type="predicted"/>
<evidence type="ECO:0008006" key="3">
    <source>
        <dbReference type="Google" id="ProtNLM"/>
    </source>
</evidence>
<dbReference type="RefSeq" id="WP_279378277.1">
    <property type="nucleotide sequence ID" value="NZ_CP121769.1"/>
</dbReference>
<dbReference type="AlphaFoldDB" id="A0AAJ6AGH1"/>
<name>A0AAJ6AGH1_GLAPU</name>
<organism evidence="1 2">
    <name type="scientific">Glaesserella parasuis</name>
    <name type="common">Haemophilus parasuis</name>
    <dbReference type="NCBI Taxonomy" id="738"/>
    <lineage>
        <taxon>Bacteria</taxon>
        <taxon>Pseudomonadati</taxon>
        <taxon>Pseudomonadota</taxon>
        <taxon>Gammaproteobacteria</taxon>
        <taxon>Pasteurellales</taxon>
        <taxon>Pasteurellaceae</taxon>
        <taxon>Glaesserella</taxon>
    </lineage>
</organism>
<protein>
    <recommendedName>
        <fullName evidence="3">DUF551 domain-containing protein</fullName>
    </recommendedName>
</protein>
<evidence type="ECO:0000313" key="1">
    <source>
        <dbReference type="EMBL" id="WGE08963.1"/>
    </source>
</evidence>
<evidence type="ECO:0000313" key="2">
    <source>
        <dbReference type="Proteomes" id="UP001222296"/>
    </source>
</evidence>
<accession>A0AAJ6AGH1</accession>
<reference evidence="1" key="1">
    <citation type="submission" date="2023-04" db="EMBL/GenBank/DDBJ databases">
        <title>Molecular characterization of the Integrative and Conjugative elements harboring multidrug-resistance gene from Glaesserella (Haemophilus) parasuis.</title>
        <authorList>
            <person name="Che Y."/>
            <person name="Zhou L."/>
        </authorList>
    </citation>
    <scope>NUCLEOTIDE SEQUENCE</scope>
    <source>
        <strain evidence="1">Z44</strain>
    </source>
</reference>
<sequence>MISEQDKQAILNGACGISRDGYKCRYLALGDFLEFSDEITHWQPLQPPPIK</sequence>
<dbReference type="EMBL" id="CP121769">
    <property type="protein sequence ID" value="WGE08963.1"/>
    <property type="molecule type" value="Genomic_DNA"/>
</dbReference>
<gene>
    <name evidence="1" type="ORF">QBL01_06775</name>
</gene>